<evidence type="ECO:0000256" key="1">
    <source>
        <dbReference type="SAM" id="MobiDB-lite"/>
    </source>
</evidence>
<proteinExistence type="predicted"/>
<name>A0A0F9ACR5_9ZZZZ</name>
<feature type="region of interest" description="Disordered" evidence="1">
    <location>
        <begin position="1"/>
        <end position="27"/>
    </location>
</feature>
<feature type="non-terminal residue" evidence="2">
    <location>
        <position position="27"/>
    </location>
</feature>
<organism evidence="2">
    <name type="scientific">marine sediment metagenome</name>
    <dbReference type="NCBI Taxonomy" id="412755"/>
    <lineage>
        <taxon>unclassified sequences</taxon>
        <taxon>metagenomes</taxon>
        <taxon>ecological metagenomes</taxon>
    </lineage>
</organism>
<evidence type="ECO:0000313" key="2">
    <source>
        <dbReference type="EMBL" id="KKK76289.1"/>
    </source>
</evidence>
<gene>
    <name evidence="2" type="ORF">LCGC14_2865130</name>
</gene>
<sequence length="27" mass="3134">MTNFTPIPQDELDAMREREEAASKAPW</sequence>
<dbReference type="EMBL" id="LAZR01055468">
    <property type="protein sequence ID" value="KKK76289.1"/>
    <property type="molecule type" value="Genomic_DNA"/>
</dbReference>
<reference evidence="2" key="1">
    <citation type="journal article" date="2015" name="Nature">
        <title>Complex archaea that bridge the gap between prokaryotes and eukaryotes.</title>
        <authorList>
            <person name="Spang A."/>
            <person name="Saw J.H."/>
            <person name="Jorgensen S.L."/>
            <person name="Zaremba-Niedzwiedzka K."/>
            <person name="Martijn J."/>
            <person name="Lind A.E."/>
            <person name="van Eijk R."/>
            <person name="Schleper C."/>
            <person name="Guy L."/>
            <person name="Ettema T.J."/>
        </authorList>
    </citation>
    <scope>NUCLEOTIDE SEQUENCE</scope>
</reference>
<accession>A0A0F9ACR5</accession>
<feature type="compositionally biased region" description="Basic and acidic residues" evidence="1">
    <location>
        <begin position="13"/>
        <end position="27"/>
    </location>
</feature>
<dbReference type="AlphaFoldDB" id="A0A0F9ACR5"/>
<comment type="caution">
    <text evidence="2">The sequence shown here is derived from an EMBL/GenBank/DDBJ whole genome shotgun (WGS) entry which is preliminary data.</text>
</comment>
<protein>
    <submittedName>
        <fullName evidence="2">Uncharacterized protein</fullName>
    </submittedName>
</protein>